<comment type="caution">
    <text evidence="3">The sequence shown here is derived from an EMBL/GenBank/DDBJ whole genome shotgun (WGS) entry which is preliminary data.</text>
</comment>
<proteinExistence type="predicted"/>
<sequence length="243" mass="26165">MGSRTGTWILLGLVAGVASLATAANVPQSDEQRILQNNGKTFLSNGAGQIIRGADGKTILIGSDGNRIVVNDASSEEESSQDYGQSNSNVIINGQSGSTLIQSDGHSYIYGDASQGSYINSNGRSLRIINGAIELNEHGQVYTFQPKAVGVNEKETVDINGQPAQVEYSNGDIVIELADHTVIAKIGGRTFLGDRYSFDNRDKLEAEAKNYAQRIEHEVNTSIQKSMEELNAELQRTLGNLFV</sequence>
<evidence type="ECO:0008006" key="5">
    <source>
        <dbReference type="Google" id="ProtNLM"/>
    </source>
</evidence>
<feature type="signal peptide" evidence="2">
    <location>
        <begin position="1"/>
        <end position="23"/>
    </location>
</feature>
<evidence type="ECO:0000256" key="2">
    <source>
        <dbReference type="SAM" id="SignalP"/>
    </source>
</evidence>
<protein>
    <recommendedName>
        <fullName evidence="5">CG18067 protein</fullName>
    </recommendedName>
</protein>
<keyword evidence="2" id="KW-0732">Signal</keyword>
<organism evidence="3 4">
    <name type="scientific">Drosophila gunungcola</name>
    <name type="common">fruit fly</name>
    <dbReference type="NCBI Taxonomy" id="103775"/>
    <lineage>
        <taxon>Eukaryota</taxon>
        <taxon>Metazoa</taxon>
        <taxon>Ecdysozoa</taxon>
        <taxon>Arthropoda</taxon>
        <taxon>Hexapoda</taxon>
        <taxon>Insecta</taxon>
        <taxon>Pterygota</taxon>
        <taxon>Neoptera</taxon>
        <taxon>Endopterygota</taxon>
        <taxon>Diptera</taxon>
        <taxon>Brachycera</taxon>
        <taxon>Muscomorpha</taxon>
        <taxon>Ephydroidea</taxon>
        <taxon>Drosophilidae</taxon>
        <taxon>Drosophila</taxon>
        <taxon>Sophophora</taxon>
    </lineage>
</organism>
<dbReference type="OrthoDB" id="7861545at2759"/>
<evidence type="ECO:0000313" key="4">
    <source>
        <dbReference type="Proteomes" id="UP001059596"/>
    </source>
</evidence>
<keyword evidence="1" id="KW-0175">Coiled coil</keyword>
<evidence type="ECO:0000256" key="1">
    <source>
        <dbReference type="SAM" id="Coils"/>
    </source>
</evidence>
<reference evidence="3" key="1">
    <citation type="journal article" date="2023" name="Genome Biol. Evol.">
        <title>Long-read-based Genome Assembly of Drosophila gunungcola Reveals Fewer Chemosensory Genes in Flower-breeding Species.</title>
        <authorList>
            <person name="Negi A."/>
            <person name="Liao B.Y."/>
            <person name="Yeh S.D."/>
        </authorList>
    </citation>
    <scope>NUCLEOTIDE SEQUENCE</scope>
    <source>
        <strain evidence="3">Sukarami</strain>
    </source>
</reference>
<dbReference type="AlphaFoldDB" id="A0A9Q0BNY1"/>
<name>A0A9Q0BNY1_9MUSC</name>
<keyword evidence="4" id="KW-1185">Reference proteome</keyword>
<gene>
    <name evidence="3" type="ORF">M5D96_008425</name>
</gene>
<feature type="chain" id="PRO_5040247726" description="CG18067 protein" evidence="2">
    <location>
        <begin position="24"/>
        <end position="243"/>
    </location>
</feature>
<evidence type="ECO:0000313" key="3">
    <source>
        <dbReference type="EMBL" id="KAI8038525.1"/>
    </source>
</evidence>
<accession>A0A9Q0BNY1</accession>
<feature type="coiled-coil region" evidence="1">
    <location>
        <begin position="201"/>
        <end position="240"/>
    </location>
</feature>
<dbReference type="Proteomes" id="UP001059596">
    <property type="component" value="Unassembled WGS sequence"/>
</dbReference>
<dbReference type="EMBL" id="JAMKOV010000007">
    <property type="protein sequence ID" value="KAI8038525.1"/>
    <property type="molecule type" value="Genomic_DNA"/>
</dbReference>